<dbReference type="Pfam" id="PF17912">
    <property type="entry name" value="OB_MalK"/>
    <property type="match status" value="1"/>
</dbReference>
<name>A0A1W9ZMB4_MYCAN</name>
<dbReference type="NCBIfam" id="NF008653">
    <property type="entry name" value="PRK11650.1"/>
    <property type="match status" value="1"/>
</dbReference>
<keyword evidence="16" id="KW-1185">Reference proteome</keyword>
<protein>
    <recommendedName>
        <fullName evidence="11">Trehalose import ATP-binding protein SugC</fullName>
    </recommendedName>
    <alternativeName>
        <fullName evidence="13">Nucleotide-binding domain of SugABC transporter</fullName>
    </alternativeName>
    <alternativeName>
        <fullName evidence="12">SugABC transporter ATPase SugC</fullName>
    </alternativeName>
</protein>
<dbReference type="SUPFAM" id="SSF52540">
    <property type="entry name" value="P-loop containing nucleoside triphosphate hydrolases"/>
    <property type="match status" value="1"/>
</dbReference>
<evidence type="ECO:0000256" key="6">
    <source>
        <dbReference type="ARBA" id="ARBA00022967"/>
    </source>
</evidence>
<dbReference type="OrthoDB" id="9802264at2"/>
<dbReference type="Gene3D" id="3.40.50.300">
    <property type="entry name" value="P-loop containing nucleotide triphosphate hydrolases"/>
    <property type="match status" value="1"/>
</dbReference>
<sequence>MAEIVLEHVNKSYSDGHVAVRDLSLTIADGEFLILVGPSGCGKTTTLNMIAGLEDISSGELRIGGERVNEKAPKDRDIAMVFQSYALYPHMTVRQNIAFPLTLAKLKKADIAAKVEETAKILDLTALLDRRPSQLSGGQRQRVAMGRAIVRHPKAFLMDEPLSNLDAKLRVQMRGEIARLQKRLGTTTVYVTHDQTEAMTLGDRVVVMHGGVAQQIGTPTELYERPANLFVAGFIGSPAMNFFPATLTPPGLTLPLGEVTLAPELREVIAQHRKPANVIVGIRPEHIADAALIDGYQRIRALTFEVNVDLVESLGSDKYVYFSNAGYDVHAAQLAELAAESEARENEFVARVPTESKAAIGQPIELAFDTAKLAVFDGDSGANLTIPASAAQ</sequence>
<feature type="domain" description="ABC transporter" evidence="14">
    <location>
        <begin position="4"/>
        <end position="235"/>
    </location>
</feature>
<dbReference type="PANTHER" id="PTHR43875">
    <property type="entry name" value="MALTODEXTRIN IMPORT ATP-BINDING PROTEIN MSMX"/>
    <property type="match status" value="1"/>
</dbReference>
<accession>A0A1W9ZMB4</accession>
<keyword evidence="5 15" id="KW-0067">ATP-binding</keyword>
<dbReference type="InterPro" id="IPR008995">
    <property type="entry name" value="Mo/tungstate-bd_C_term_dom"/>
</dbReference>
<evidence type="ECO:0000256" key="9">
    <source>
        <dbReference type="ARBA" id="ARBA00056091"/>
    </source>
</evidence>
<dbReference type="RefSeq" id="WP_083114626.1">
    <property type="nucleotide sequence ID" value="NZ_JACKTS010000023.1"/>
</dbReference>
<dbReference type="EMBL" id="MVHE01000035">
    <property type="protein sequence ID" value="ORA18412.1"/>
    <property type="molecule type" value="Genomic_DNA"/>
</dbReference>
<evidence type="ECO:0000256" key="7">
    <source>
        <dbReference type="ARBA" id="ARBA00023136"/>
    </source>
</evidence>
<dbReference type="Proteomes" id="UP000192284">
    <property type="component" value="Unassembled WGS sequence"/>
</dbReference>
<evidence type="ECO:0000256" key="4">
    <source>
        <dbReference type="ARBA" id="ARBA00022741"/>
    </source>
</evidence>
<dbReference type="FunFam" id="3.40.50.300:FF:000042">
    <property type="entry name" value="Maltose/maltodextrin ABC transporter, ATP-binding protein"/>
    <property type="match status" value="1"/>
</dbReference>
<gene>
    <name evidence="15" type="ORF">BST12_18775</name>
</gene>
<evidence type="ECO:0000256" key="10">
    <source>
        <dbReference type="ARBA" id="ARBA00063658"/>
    </source>
</evidence>
<keyword evidence="7" id="KW-0472">Membrane</keyword>
<evidence type="ECO:0000313" key="15">
    <source>
        <dbReference type="EMBL" id="ORA18412.1"/>
    </source>
</evidence>
<comment type="catalytic activity">
    <reaction evidence="8">
        <text>alpha,alpha-trehalose(out) + ATP + H2O = alpha,alpha-trehalose(in) + ADP + phosphate + H(+)</text>
        <dbReference type="Rhea" id="RHEA:75203"/>
        <dbReference type="ChEBI" id="CHEBI:15377"/>
        <dbReference type="ChEBI" id="CHEBI:15378"/>
        <dbReference type="ChEBI" id="CHEBI:16551"/>
        <dbReference type="ChEBI" id="CHEBI:30616"/>
        <dbReference type="ChEBI" id="CHEBI:43474"/>
        <dbReference type="ChEBI" id="CHEBI:456216"/>
    </reaction>
</comment>
<keyword evidence="3" id="KW-1003">Cell membrane</keyword>
<dbReference type="InterPro" id="IPR003593">
    <property type="entry name" value="AAA+_ATPase"/>
</dbReference>
<comment type="subcellular location">
    <subcellularLocation>
        <location evidence="1">Cell inner membrane</location>
        <topology evidence="1">Peripheral membrane protein</topology>
        <orientation evidence="1">Cytoplasmic side</orientation>
    </subcellularLocation>
</comment>
<dbReference type="InterPro" id="IPR040582">
    <property type="entry name" value="OB_MalK-like"/>
</dbReference>
<comment type="subunit">
    <text evidence="10">Monomer. Homodimerizes in the presence of ATP. The complex is composed of two ATP-binding proteins (SugC), two transmembrane proteins (SugA and SugB) and a solute-binding protein (LpqY).</text>
</comment>
<dbReference type="Pfam" id="PF00005">
    <property type="entry name" value="ABC_tran"/>
    <property type="match status" value="1"/>
</dbReference>
<dbReference type="InterPro" id="IPR015855">
    <property type="entry name" value="ABC_transpr_MalK-like"/>
</dbReference>
<dbReference type="InterPro" id="IPR027417">
    <property type="entry name" value="P-loop_NTPase"/>
</dbReference>
<evidence type="ECO:0000256" key="11">
    <source>
        <dbReference type="ARBA" id="ARBA00072105"/>
    </source>
</evidence>
<dbReference type="GO" id="GO:0008643">
    <property type="term" value="P:carbohydrate transport"/>
    <property type="evidence" value="ECO:0007669"/>
    <property type="project" value="InterPro"/>
</dbReference>
<dbReference type="GO" id="GO:0140359">
    <property type="term" value="F:ABC-type transporter activity"/>
    <property type="evidence" value="ECO:0007669"/>
    <property type="project" value="InterPro"/>
</dbReference>
<dbReference type="GO" id="GO:0016887">
    <property type="term" value="F:ATP hydrolysis activity"/>
    <property type="evidence" value="ECO:0007669"/>
    <property type="project" value="InterPro"/>
</dbReference>
<keyword evidence="2" id="KW-0813">Transport</keyword>
<dbReference type="InterPro" id="IPR017871">
    <property type="entry name" value="ABC_transporter-like_CS"/>
</dbReference>
<dbReference type="InterPro" id="IPR012340">
    <property type="entry name" value="NA-bd_OB-fold"/>
</dbReference>
<comment type="caution">
    <text evidence="15">The sequence shown here is derived from an EMBL/GenBank/DDBJ whole genome shotgun (WGS) entry which is preliminary data.</text>
</comment>
<evidence type="ECO:0000259" key="14">
    <source>
        <dbReference type="PROSITE" id="PS50893"/>
    </source>
</evidence>
<keyword evidence="4" id="KW-0547">Nucleotide-binding</keyword>
<dbReference type="Gene3D" id="2.40.50.100">
    <property type="match status" value="1"/>
</dbReference>
<dbReference type="Gene3D" id="2.40.50.140">
    <property type="entry name" value="Nucleic acid-binding proteins"/>
    <property type="match status" value="1"/>
</dbReference>
<comment type="function">
    <text evidence="9">Part of the ABC transporter complex LpqY-SugA-SugB-SugC, which is highly specific for uptake of trehalose. Involved in the recycling of extracellular trehalose released from trehalose-containing molecules synthesized by M.tuberculosis. Trehalose uptake is essential for virulence. Responsible for energy coupling to the transport system.</text>
</comment>
<evidence type="ECO:0000256" key="5">
    <source>
        <dbReference type="ARBA" id="ARBA00022840"/>
    </source>
</evidence>
<dbReference type="SMART" id="SM00382">
    <property type="entry name" value="AAA"/>
    <property type="match status" value="1"/>
</dbReference>
<dbReference type="CDD" id="cd03301">
    <property type="entry name" value="ABC_MalK_N"/>
    <property type="match status" value="1"/>
</dbReference>
<dbReference type="GO" id="GO:0055052">
    <property type="term" value="C:ATP-binding cassette (ABC) transporter complex, substrate-binding subunit-containing"/>
    <property type="evidence" value="ECO:0007669"/>
    <property type="project" value="TreeGrafter"/>
</dbReference>
<evidence type="ECO:0000256" key="13">
    <source>
        <dbReference type="ARBA" id="ARBA00082626"/>
    </source>
</evidence>
<dbReference type="PANTHER" id="PTHR43875:SF15">
    <property type="entry name" value="TREHALOSE IMPORT ATP-BINDING PROTEIN SUGC"/>
    <property type="match status" value="1"/>
</dbReference>
<reference evidence="15 16" key="1">
    <citation type="submission" date="2017-02" db="EMBL/GenBank/DDBJ databases">
        <title>The new phylogeny of genus Mycobacterium.</title>
        <authorList>
            <person name="Tortoli E."/>
            <person name="Trovato A."/>
            <person name="Cirillo D.M."/>
        </authorList>
    </citation>
    <scope>NUCLEOTIDE SEQUENCE [LARGE SCALE GENOMIC DNA]</scope>
    <source>
        <strain evidence="15 16">DSM 45057</strain>
    </source>
</reference>
<dbReference type="AlphaFoldDB" id="A0A1W9ZMB4"/>
<proteinExistence type="predicted"/>
<evidence type="ECO:0000256" key="2">
    <source>
        <dbReference type="ARBA" id="ARBA00022448"/>
    </source>
</evidence>
<evidence type="ECO:0000313" key="16">
    <source>
        <dbReference type="Proteomes" id="UP000192284"/>
    </source>
</evidence>
<evidence type="ECO:0000256" key="12">
    <source>
        <dbReference type="ARBA" id="ARBA00080647"/>
    </source>
</evidence>
<dbReference type="GO" id="GO:0005524">
    <property type="term" value="F:ATP binding"/>
    <property type="evidence" value="ECO:0007669"/>
    <property type="project" value="UniProtKB-KW"/>
</dbReference>
<dbReference type="SUPFAM" id="SSF50331">
    <property type="entry name" value="MOP-like"/>
    <property type="match status" value="1"/>
</dbReference>
<evidence type="ECO:0000256" key="1">
    <source>
        <dbReference type="ARBA" id="ARBA00004515"/>
    </source>
</evidence>
<dbReference type="PROSITE" id="PS50893">
    <property type="entry name" value="ABC_TRANSPORTER_2"/>
    <property type="match status" value="1"/>
</dbReference>
<dbReference type="InterPro" id="IPR047641">
    <property type="entry name" value="ABC_transpr_MalK/UgpC-like"/>
</dbReference>
<organism evidence="15 16">
    <name type="scientific">Mycobacterium angelicum</name>
    <dbReference type="NCBI Taxonomy" id="470074"/>
    <lineage>
        <taxon>Bacteria</taxon>
        <taxon>Bacillati</taxon>
        <taxon>Actinomycetota</taxon>
        <taxon>Actinomycetes</taxon>
        <taxon>Mycobacteriales</taxon>
        <taxon>Mycobacteriaceae</taxon>
        <taxon>Mycobacterium</taxon>
    </lineage>
</organism>
<evidence type="ECO:0000256" key="3">
    <source>
        <dbReference type="ARBA" id="ARBA00022475"/>
    </source>
</evidence>
<keyword evidence="6" id="KW-1278">Translocase</keyword>
<dbReference type="InterPro" id="IPR003439">
    <property type="entry name" value="ABC_transporter-like_ATP-bd"/>
</dbReference>
<evidence type="ECO:0000256" key="8">
    <source>
        <dbReference type="ARBA" id="ARBA00050305"/>
    </source>
</evidence>
<dbReference type="PROSITE" id="PS00211">
    <property type="entry name" value="ABC_TRANSPORTER_1"/>
    <property type="match status" value="1"/>
</dbReference>